<dbReference type="AlphaFoldDB" id="A0A1T3D054"/>
<gene>
    <name evidence="1" type="ORF">A0O28_0068740</name>
</gene>
<comment type="caution">
    <text evidence="1">The sequence shown here is derived from an EMBL/GenBank/DDBJ whole genome shotgun (WGS) entry which is preliminary data.</text>
</comment>
<reference evidence="1 2" key="1">
    <citation type="submission" date="2016-04" db="EMBL/GenBank/DDBJ databases">
        <title>Multiple horizontal gene transfer events from other fungi enriched the ability of the initially mycotrophic fungus Trichoderma (Ascomycota) to feed on dead plant biomass.</title>
        <authorList>
            <person name="Atanasova L."/>
            <person name="Chenthamara K."/>
            <person name="Zhang J."/>
            <person name="Grujic M."/>
            <person name="Henrissat B."/>
            <person name="Kuo A."/>
            <person name="Aertz A."/>
            <person name="Salamov A."/>
            <person name="Lipzen A."/>
            <person name="Labutti K."/>
            <person name="Barry K."/>
            <person name="Miao Y."/>
            <person name="Rahimi M.J."/>
            <person name="Shen Q."/>
            <person name="Grigoriev I.V."/>
            <person name="Kubicek C.P."/>
            <person name="Druzhinina I.S."/>
        </authorList>
    </citation>
    <scope>NUCLEOTIDE SEQUENCE [LARGE SCALE GENOMIC DNA]</scope>
    <source>
        <strain evidence="1 2">NJAU 4742</strain>
    </source>
</reference>
<name>A0A1T3D054_9HYPO</name>
<organism evidence="1 2">
    <name type="scientific">Trichoderma guizhouense</name>
    <dbReference type="NCBI Taxonomy" id="1491466"/>
    <lineage>
        <taxon>Eukaryota</taxon>
        <taxon>Fungi</taxon>
        <taxon>Dikarya</taxon>
        <taxon>Ascomycota</taxon>
        <taxon>Pezizomycotina</taxon>
        <taxon>Sordariomycetes</taxon>
        <taxon>Hypocreomycetidae</taxon>
        <taxon>Hypocreales</taxon>
        <taxon>Hypocreaceae</taxon>
        <taxon>Trichoderma</taxon>
    </lineage>
</organism>
<keyword evidence="2" id="KW-1185">Reference proteome</keyword>
<protein>
    <submittedName>
        <fullName evidence="1">Uncharacterized protein</fullName>
    </submittedName>
</protein>
<accession>A0A1T3D054</accession>
<dbReference type="EMBL" id="LVVK01000002">
    <property type="protein sequence ID" value="OPB46750.1"/>
    <property type="molecule type" value="Genomic_DNA"/>
</dbReference>
<evidence type="ECO:0000313" key="1">
    <source>
        <dbReference type="EMBL" id="OPB46750.1"/>
    </source>
</evidence>
<dbReference type="Proteomes" id="UP000191004">
    <property type="component" value="Unassembled WGS sequence"/>
</dbReference>
<proteinExistence type="predicted"/>
<evidence type="ECO:0000313" key="2">
    <source>
        <dbReference type="Proteomes" id="UP000191004"/>
    </source>
</evidence>
<sequence>MAEQFTRDVQVNIPPLRLEVAAVKEYLIQKHGRTAGKATQHPQYANGVAAVKAYHKQAANMNAREQREYIDNIAKGWFFVEPSAETKPSNHRAHRNDPYSWPNWVLLNALYPGNVGQHRERAERIFGDYNISDFTAIYRQHHPRRGQAVAQAPVAAFWPHNIGRYSERQEQRQ</sequence>